<comment type="caution">
    <text evidence="16">The sequence shown here is derived from an EMBL/GenBank/DDBJ whole genome shotgun (WGS) entry which is preliminary data.</text>
</comment>
<dbReference type="InterPro" id="IPR018239">
    <property type="entry name" value="DNA_ligase_AS"/>
</dbReference>
<keyword evidence="10 13" id="KW-0234">DNA repair</keyword>
<dbReference type="PROSITE" id="PS01056">
    <property type="entry name" value="DNA_LIGASE_N2"/>
    <property type="match status" value="1"/>
</dbReference>
<evidence type="ECO:0000256" key="12">
    <source>
        <dbReference type="ARBA" id="ARBA00060881"/>
    </source>
</evidence>
<sequence length="680" mass="77025">MDEKEAKVRIKALRREIKKQRYFYHVLNKSDVSDDVRDSLMHELVKLEEQFPHLRDLSSPSQRVAGKPLDKFKKVKHAVKMISLNDVFSSKELNEWEGRIRRISSSEAVDKSGYFCELKMDGLAVSIIYEKGQLIQSATRGDGVTGEDITNNIKTIPSILLQLNKNSKYFSKVKEGNFEVRGEAYLEKKEFANLNRIQKERGQAVFANPRNAAAGSLRQLDPCITESRNLKFAAYEVITNFGQRTHEEEHEIAESFGIPVIKENKFCRNIEEVKNFHKKISKFRNKLPFLVDGIVVVVNDEKLRAHLGIAGKSPRGMVAYKFSPKQTETVVKDIVLQVGRTGAVTPVAIFDPVEVSGSTVSKATLHNYDEIKRKDVRIGDTVIIQKAGDVIPEVISVVKSLRSSSAKEFTMPETVHGSRIVRHEGEVAHYVYDKSIREVERRKFEHFVSRSAFNIDGLGPQIIKKFLDNGLISDFASIFKLRGEDIKKLDGFDDKSSQNLIDAINNSKEIEFSKFLYSLGIRFVGEETAFDLAKYLIEEKSISCSNMIKILENIKIEDITRVFDVGERVARSVVDYFNNKKNIDLIERLLDAGIKITFPKLNRKKKKLNNQIFVLTGTLEIMTRNEAESLIRDNGGNVSSSVSKKTSYVVAGSDPGSKYDNARSLGVHIISEQQFINMLK</sequence>
<dbReference type="SMART" id="SM00532">
    <property type="entry name" value="LIGANc"/>
    <property type="match status" value="1"/>
</dbReference>
<dbReference type="PROSITE" id="PS50172">
    <property type="entry name" value="BRCT"/>
    <property type="match status" value="1"/>
</dbReference>
<feature type="active site" description="N6-AMP-lysine intermediate" evidence="13">
    <location>
        <position position="119"/>
    </location>
</feature>
<dbReference type="PIRSF" id="PIRSF001604">
    <property type="entry name" value="LigA"/>
    <property type="match status" value="1"/>
</dbReference>
<dbReference type="InterPro" id="IPR004150">
    <property type="entry name" value="NAD_DNA_ligase_OB"/>
</dbReference>
<evidence type="ECO:0000256" key="4">
    <source>
        <dbReference type="ARBA" id="ARBA00022705"/>
    </source>
</evidence>
<dbReference type="PROSITE" id="PS01055">
    <property type="entry name" value="DNA_LIGASE_N1"/>
    <property type="match status" value="1"/>
</dbReference>
<comment type="caution">
    <text evidence="13">Lacks conserved residue(s) required for the propagation of feature annotation.</text>
</comment>
<dbReference type="Pfam" id="PF14520">
    <property type="entry name" value="HHH_5"/>
    <property type="match status" value="1"/>
</dbReference>
<evidence type="ECO:0000256" key="2">
    <source>
        <dbReference type="ARBA" id="ARBA00013308"/>
    </source>
</evidence>
<keyword evidence="4 13" id="KW-0235">DNA replication</keyword>
<dbReference type="GO" id="GO:0006260">
    <property type="term" value="P:DNA replication"/>
    <property type="evidence" value="ECO:0007669"/>
    <property type="project" value="UniProtKB-KW"/>
</dbReference>
<dbReference type="CDD" id="cd17748">
    <property type="entry name" value="BRCT_DNA_ligase_like"/>
    <property type="match status" value="1"/>
</dbReference>
<dbReference type="HAMAP" id="MF_01588">
    <property type="entry name" value="DNA_ligase_A"/>
    <property type="match status" value="1"/>
</dbReference>
<accession>A0A2M6WWG2</accession>
<dbReference type="Pfam" id="PF00533">
    <property type="entry name" value="BRCT"/>
    <property type="match status" value="1"/>
</dbReference>
<organism evidence="16 17">
    <name type="scientific">Candidatus Berkelbacteria bacterium CG10_big_fil_rev_8_21_14_0_10_41_12</name>
    <dbReference type="NCBI Taxonomy" id="1974513"/>
    <lineage>
        <taxon>Bacteria</taxon>
        <taxon>Candidatus Berkelbacteria</taxon>
    </lineage>
</organism>
<comment type="similarity">
    <text evidence="12 13">Belongs to the NAD-dependent DNA ligase family. LigA subfamily.</text>
</comment>
<keyword evidence="7 13" id="KW-0862">Zinc</keyword>
<dbReference type="PANTHER" id="PTHR23389">
    <property type="entry name" value="CHROMOSOME TRANSMISSION FIDELITY FACTOR 18"/>
    <property type="match status" value="1"/>
</dbReference>
<dbReference type="SUPFAM" id="SSF52113">
    <property type="entry name" value="BRCT domain"/>
    <property type="match status" value="1"/>
</dbReference>
<dbReference type="Gene3D" id="3.40.50.10190">
    <property type="entry name" value="BRCT domain"/>
    <property type="match status" value="1"/>
</dbReference>
<comment type="function">
    <text evidence="13">DNA ligase that catalyzes the formation of phosphodiester linkages between 5'-phosphoryl and 3'-hydroxyl groups in double-stranded DNA using NAD as a coenzyme and as the energy source for the reaction. It is essential for DNA replication and repair of damaged DNA.</text>
</comment>
<dbReference type="Pfam" id="PF12826">
    <property type="entry name" value="HHH_2"/>
    <property type="match status" value="1"/>
</dbReference>
<dbReference type="SUPFAM" id="SSF47781">
    <property type="entry name" value="RuvA domain 2-like"/>
    <property type="match status" value="1"/>
</dbReference>
<evidence type="ECO:0000256" key="8">
    <source>
        <dbReference type="ARBA" id="ARBA00022842"/>
    </source>
</evidence>
<keyword evidence="9 13" id="KW-0520">NAD</keyword>
<dbReference type="NCBIfam" id="TIGR00575">
    <property type="entry name" value="dnlj"/>
    <property type="match status" value="1"/>
</dbReference>
<dbReference type="InterPro" id="IPR036420">
    <property type="entry name" value="BRCT_dom_sf"/>
</dbReference>
<evidence type="ECO:0000256" key="6">
    <source>
        <dbReference type="ARBA" id="ARBA00022763"/>
    </source>
</evidence>
<evidence type="ECO:0000256" key="3">
    <source>
        <dbReference type="ARBA" id="ARBA00022598"/>
    </source>
</evidence>
<dbReference type="SUPFAM" id="SSF56091">
    <property type="entry name" value="DNA ligase/mRNA capping enzyme, catalytic domain"/>
    <property type="match status" value="1"/>
</dbReference>
<keyword evidence="5 13" id="KW-0479">Metal-binding</keyword>
<dbReference type="Gene3D" id="2.40.50.140">
    <property type="entry name" value="Nucleic acid-binding proteins"/>
    <property type="match status" value="1"/>
</dbReference>
<name>A0A2M6WWG2_9BACT</name>
<evidence type="ECO:0000313" key="16">
    <source>
        <dbReference type="EMBL" id="PIT97046.1"/>
    </source>
</evidence>
<evidence type="ECO:0000256" key="14">
    <source>
        <dbReference type="RuleBase" id="RU000618"/>
    </source>
</evidence>
<dbReference type="InterPro" id="IPR010994">
    <property type="entry name" value="RuvA_2-like"/>
</dbReference>
<feature type="binding site" evidence="13">
    <location>
        <begin position="83"/>
        <end position="84"/>
    </location>
    <ligand>
        <name>NAD(+)</name>
        <dbReference type="ChEBI" id="CHEBI:57540"/>
    </ligand>
</feature>
<dbReference type="FunFam" id="2.40.50.140:FF:000012">
    <property type="entry name" value="DNA ligase"/>
    <property type="match status" value="1"/>
</dbReference>
<keyword evidence="3 13" id="KW-0436">Ligase</keyword>
<evidence type="ECO:0000256" key="5">
    <source>
        <dbReference type="ARBA" id="ARBA00022723"/>
    </source>
</evidence>
<dbReference type="Pfam" id="PF01653">
    <property type="entry name" value="DNA_ligase_aden"/>
    <property type="match status" value="1"/>
</dbReference>
<feature type="binding site" evidence="13">
    <location>
        <position position="321"/>
    </location>
    <ligand>
        <name>NAD(+)</name>
        <dbReference type="ChEBI" id="CHEBI:57540"/>
    </ligand>
</feature>
<gene>
    <name evidence="13" type="primary">ligA</name>
    <name evidence="16" type="ORF">COT77_03635</name>
</gene>
<dbReference type="CDD" id="cd00114">
    <property type="entry name" value="LIGANc"/>
    <property type="match status" value="1"/>
</dbReference>
<proteinExistence type="inferred from homology"/>
<dbReference type="EC" id="6.5.1.2" evidence="1 13"/>
<dbReference type="GO" id="GO:0006281">
    <property type="term" value="P:DNA repair"/>
    <property type="evidence" value="ECO:0007669"/>
    <property type="project" value="UniProtKB-KW"/>
</dbReference>
<keyword evidence="8 13" id="KW-0460">Magnesium</keyword>
<dbReference type="Gene3D" id="3.30.470.30">
    <property type="entry name" value="DNA ligase/mRNA capping enzyme"/>
    <property type="match status" value="1"/>
</dbReference>
<dbReference type="SMART" id="SM00292">
    <property type="entry name" value="BRCT"/>
    <property type="match status" value="1"/>
</dbReference>
<comment type="cofactor">
    <cofactor evidence="13">
        <name>Mg(2+)</name>
        <dbReference type="ChEBI" id="CHEBI:18420"/>
    </cofactor>
    <cofactor evidence="13">
        <name>Mn(2+)</name>
        <dbReference type="ChEBI" id="CHEBI:29035"/>
    </cofactor>
</comment>
<dbReference type="Gene3D" id="1.10.150.20">
    <property type="entry name" value="5' to 3' exonuclease, C-terminal subdomain"/>
    <property type="match status" value="2"/>
</dbReference>
<keyword evidence="13" id="KW-0464">Manganese</keyword>
<evidence type="ECO:0000259" key="15">
    <source>
        <dbReference type="PROSITE" id="PS50172"/>
    </source>
</evidence>
<evidence type="ECO:0000256" key="10">
    <source>
        <dbReference type="ARBA" id="ARBA00023204"/>
    </source>
</evidence>
<evidence type="ECO:0000256" key="13">
    <source>
        <dbReference type="HAMAP-Rule" id="MF_01588"/>
    </source>
</evidence>
<dbReference type="InterPro" id="IPR001679">
    <property type="entry name" value="DNA_ligase"/>
</dbReference>
<evidence type="ECO:0000256" key="1">
    <source>
        <dbReference type="ARBA" id="ARBA00012722"/>
    </source>
</evidence>
<dbReference type="Pfam" id="PF03120">
    <property type="entry name" value="OB_DNA_ligase"/>
    <property type="match status" value="1"/>
</dbReference>
<keyword evidence="6 13" id="KW-0227">DNA damage</keyword>
<dbReference type="NCBIfam" id="NF005932">
    <property type="entry name" value="PRK07956.1"/>
    <property type="match status" value="1"/>
</dbReference>
<feature type="domain" description="BRCT" evidence="15">
    <location>
        <begin position="603"/>
        <end position="680"/>
    </location>
</feature>
<dbReference type="InterPro" id="IPR012340">
    <property type="entry name" value="NA-bd_OB-fold"/>
</dbReference>
<evidence type="ECO:0000313" key="17">
    <source>
        <dbReference type="Proteomes" id="UP000228596"/>
    </source>
</evidence>
<feature type="binding site" evidence="13">
    <location>
        <position position="183"/>
    </location>
    <ligand>
        <name>NAD(+)</name>
        <dbReference type="ChEBI" id="CHEBI:57540"/>
    </ligand>
</feature>
<dbReference type="InterPro" id="IPR001357">
    <property type="entry name" value="BRCT_dom"/>
</dbReference>
<dbReference type="Proteomes" id="UP000228596">
    <property type="component" value="Unassembled WGS sequence"/>
</dbReference>
<reference evidence="17" key="1">
    <citation type="submission" date="2017-09" db="EMBL/GenBank/DDBJ databases">
        <title>Depth-based differentiation of microbial function through sediment-hosted aquifers and enrichment of novel symbionts in the deep terrestrial subsurface.</title>
        <authorList>
            <person name="Probst A.J."/>
            <person name="Ladd B."/>
            <person name="Jarett J.K."/>
            <person name="Geller-Mcgrath D.E."/>
            <person name="Sieber C.M.K."/>
            <person name="Emerson J.B."/>
            <person name="Anantharaman K."/>
            <person name="Thomas B.C."/>
            <person name="Malmstrom R."/>
            <person name="Stieglmeier M."/>
            <person name="Klingl A."/>
            <person name="Woyke T."/>
            <person name="Ryan C.M."/>
            <person name="Banfield J.F."/>
        </authorList>
    </citation>
    <scope>NUCLEOTIDE SEQUENCE [LARGE SCALE GENOMIC DNA]</scope>
</reference>
<evidence type="ECO:0000256" key="7">
    <source>
        <dbReference type="ARBA" id="ARBA00022833"/>
    </source>
</evidence>
<dbReference type="AlphaFoldDB" id="A0A2M6WWG2"/>
<dbReference type="GO" id="GO:0003911">
    <property type="term" value="F:DNA ligase (NAD+) activity"/>
    <property type="evidence" value="ECO:0007669"/>
    <property type="project" value="UniProtKB-UniRule"/>
</dbReference>
<feature type="binding site" evidence="13">
    <location>
        <position position="117"/>
    </location>
    <ligand>
        <name>NAD(+)</name>
        <dbReference type="ChEBI" id="CHEBI:57540"/>
    </ligand>
</feature>
<dbReference type="InterPro" id="IPR013840">
    <property type="entry name" value="DNAligase_N"/>
</dbReference>
<protein>
    <recommendedName>
        <fullName evidence="2 13">DNA ligase</fullName>
        <ecNumber evidence="1 13">6.5.1.2</ecNumber>
    </recommendedName>
    <alternativeName>
        <fullName evidence="13">Polydeoxyribonucleotide synthase [NAD(+)]</fullName>
    </alternativeName>
</protein>
<evidence type="ECO:0000256" key="11">
    <source>
        <dbReference type="ARBA" id="ARBA00034005"/>
    </source>
</evidence>
<dbReference type="Gene3D" id="1.10.287.610">
    <property type="entry name" value="Helix hairpin bin"/>
    <property type="match status" value="1"/>
</dbReference>
<dbReference type="SUPFAM" id="SSF50249">
    <property type="entry name" value="Nucleic acid-binding proteins"/>
    <property type="match status" value="1"/>
</dbReference>
<feature type="binding site" evidence="13">
    <location>
        <position position="140"/>
    </location>
    <ligand>
        <name>NAD(+)</name>
        <dbReference type="ChEBI" id="CHEBI:57540"/>
    </ligand>
</feature>
<dbReference type="PANTHER" id="PTHR23389:SF9">
    <property type="entry name" value="DNA LIGASE"/>
    <property type="match status" value="1"/>
</dbReference>
<dbReference type="InterPro" id="IPR013839">
    <property type="entry name" value="DNAligase_adenylation"/>
</dbReference>
<dbReference type="EMBL" id="PEZV01000041">
    <property type="protein sequence ID" value="PIT97046.1"/>
    <property type="molecule type" value="Genomic_DNA"/>
</dbReference>
<dbReference type="InterPro" id="IPR033136">
    <property type="entry name" value="DNA_ligase_CS"/>
</dbReference>
<dbReference type="InterPro" id="IPR041663">
    <property type="entry name" value="DisA/LigA_HHH"/>
</dbReference>
<dbReference type="GO" id="GO:0046872">
    <property type="term" value="F:metal ion binding"/>
    <property type="evidence" value="ECO:0007669"/>
    <property type="project" value="UniProtKB-KW"/>
</dbReference>
<comment type="catalytic activity">
    <reaction evidence="11 13 14">
        <text>NAD(+) + (deoxyribonucleotide)n-3'-hydroxyl + 5'-phospho-(deoxyribonucleotide)m = (deoxyribonucleotide)n+m + AMP + beta-nicotinamide D-nucleotide.</text>
        <dbReference type="EC" id="6.5.1.2"/>
    </reaction>
</comment>
<evidence type="ECO:0000256" key="9">
    <source>
        <dbReference type="ARBA" id="ARBA00023027"/>
    </source>
</evidence>